<reference evidence="5 6" key="1">
    <citation type="submission" date="2021-08" db="EMBL/GenBank/DDBJ databases">
        <authorList>
            <person name="Tuo L."/>
        </authorList>
    </citation>
    <scope>NUCLEOTIDE SEQUENCE [LARGE SCALE GENOMIC DNA]</scope>
    <source>
        <strain evidence="5 6">JCM 31229</strain>
    </source>
</reference>
<dbReference type="EMBL" id="JAINVV010000011">
    <property type="protein sequence ID" value="MBY8824947.1"/>
    <property type="molecule type" value="Genomic_DNA"/>
</dbReference>
<comment type="caution">
    <text evidence="5">The sequence shown here is derived from an EMBL/GenBank/DDBJ whole genome shotgun (WGS) entry which is preliminary data.</text>
</comment>
<evidence type="ECO:0000313" key="6">
    <source>
        <dbReference type="Proteomes" id="UP000706039"/>
    </source>
</evidence>
<evidence type="ECO:0000259" key="3">
    <source>
        <dbReference type="Pfam" id="PF00501"/>
    </source>
</evidence>
<dbReference type="PANTHER" id="PTHR43201:SF5">
    <property type="entry name" value="MEDIUM-CHAIN ACYL-COA LIGASE ACSF2, MITOCHONDRIAL"/>
    <property type="match status" value="1"/>
</dbReference>
<dbReference type="InterPro" id="IPR042099">
    <property type="entry name" value="ANL_N_sf"/>
</dbReference>
<evidence type="ECO:0000259" key="4">
    <source>
        <dbReference type="Pfam" id="PF13193"/>
    </source>
</evidence>
<feature type="domain" description="AMP-dependent synthetase/ligase" evidence="3">
    <location>
        <begin position="24"/>
        <end position="355"/>
    </location>
</feature>
<gene>
    <name evidence="5" type="ORF">K7G82_21770</name>
</gene>
<dbReference type="InterPro" id="IPR025110">
    <property type="entry name" value="AMP-bd_C"/>
</dbReference>
<organism evidence="5 6">
    <name type="scientific">Sphingomonas colocasiae</name>
    <dbReference type="NCBI Taxonomy" id="1848973"/>
    <lineage>
        <taxon>Bacteria</taxon>
        <taxon>Pseudomonadati</taxon>
        <taxon>Pseudomonadota</taxon>
        <taxon>Alphaproteobacteria</taxon>
        <taxon>Sphingomonadales</taxon>
        <taxon>Sphingomonadaceae</taxon>
        <taxon>Sphingomonas</taxon>
    </lineage>
</organism>
<dbReference type="RefSeq" id="WP_222992056.1">
    <property type="nucleotide sequence ID" value="NZ_JAINVV010000011.1"/>
</dbReference>
<dbReference type="InterPro" id="IPR045851">
    <property type="entry name" value="AMP-bd_C_sf"/>
</dbReference>
<dbReference type="Pfam" id="PF00501">
    <property type="entry name" value="AMP-binding"/>
    <property type="match status" value="1"/>
</dbReference>
<name>A0ABS7PUC3_9SPHN</name>
<evidence type="ECO:0000256" key="2">
    <source>
        <dbReference type="ARBA" id="ARBA00022598"/>
    </source>
</evidence>
<dbReference type="Gene3D" id="3.40.50.12780">
    <property type="entry name" value="N-terminal domain of ligase-like"/>
    <property type="match status" value="1"/>
</dbReference>
<accession>A0ABS7PUC3</accession>
<dbReference type="Proteomes" id="UP000706039">
    <property type="component" value="Unassembled WGS sequence"/>
</dbReference>
<keyword evidence="6" id="KW-1185">Reference proteome</keyword>
<dbReference type="SUPFAM" id="SSF56801">
    <property type="entry name" value="Acetyl-CoA synthetase-like"/>
    <property type="match status" value="1"/>
</dbReference>
<dbReference type="InterPro" id="IPR000873">
    <property type="entry name" value="AMP-dep_synth/lig_dom"/>
</dbReference>
<dbReference type="Gene3D" id="3.30.300.30">
    <property type="match status" value="1"/>
</dbReference>
<protein>
    <submittedName>
        <fullName evidence="5">AMP-binding protein</fullName>
    </submittedName>
</protein>
<comment type="similarity">
    <text evidence="1">Belongs to the ATP-dependent AMP-binding enzyme family.</text>
</comment>
<keyword evidence="2" id="KW-0436">Ligase</keyword>
<evidence type="ECO:0000256" key="1">
    <source>
        <dbReference type="ARBA" id="ARBA00006432"/>
    </source>
</evidence>
<evidence type="ECO:0000313" key="5">
    <source>
        <dbReference type="EMBL" id="MBY8824947.1"/>
    </source>
</evidence>
<sequence>MASADAADLDGGFVMVRSFGAVLRDHADARGAEIAIAYPGGTLSWTVLEARTAALARRMIAAGVRPDDLVGVALPNGVDHHVASFAAWRAGATPCILPTRLPEHEFAQIVELAAPRLIVSDGGAGVGGVIGIAADAGDVSVDPPSDLPPDLAAAHWKAVTSGGSTGRPKLIVDHAEARFGERLEGIVALTGMPRGGVMLNPGPLYHNAPFLFTSLALLAGTRVVGMDRFDAEAALRLIAEERVEWVCMVPTMMHRIWSLPDAVKARYDLSALRTVLHLAAPCPPWLKRAWIDWLGANRILELYAGTEGAAVLITGTEWLARPGSVGKPADGALSVRDEQGRPCPPGTVGEIFFAAEAATRFHYIGAEPRLDGEGWMSLGDLGWIDADGYLFLSDRRTDMILRGGANIYPAEVEAALIEHPGIADAVVLGLPCDDLGARVHAIVQLAADLPAAGIDAFVRARLAGYKCPESYETTDAPLRDEAGKVRRSALRDERLAWLAEGRDFRIARG</sequence>
<feature type="domain" description="AMP-binding enzyme C-terminal" evidence="4">
    <location>
        <begin position="411"/>
        <end position="476"/>
    </location>
</feature>
<proteinExistence type="inferred from homology"/>
<dbReference type="PANTHER" id="PTHR43201">
    <property type="entry name" value="ACYL-COA SYNTHETASE"/>
    <property type="match status" value="1"/>
</dbReference>
<dbReference type="Pfam" id="PF13193">
    <property type="entry name" value="AMP-binding_C"/>
    <property type="match status" value="1"/>
</dbReference>